<keyword evidence="3" id="KW-0472">Membrane</keyword>
<evidence type="ECO:0000256" key="1">
    <source>
        <dbReference type="ARBA" id="ARBA00009846"/>
    </source>
</evidence>
<dbReference type="AlphaFoldDB" id="A0A1C9CHS2"/>
<dbReference type="InterPro" id="IPR007572">
    <property type="entry name" value="Uncharacterised_Ycf20"/>
</dbReference>
<protein>
    <recommendedName>
        <fullName evidence="2">Uncharacterized protein ycf20</fullName>
    </recommendedName>
</protein>
<name>A0A1C9CHS2_PLOCA</name>
<gene>
    <name evidence="4" type="primary">ycf20</name>
    <name evidence="4" type="ORF">Plocam_073</name>
</gene>
<feature type="transmembrane region" description="Helical" evidence="3">
    <location>
        <begin position="46"/>
        <end position="66"/>
    </location>
</feature>
<evidence type="ECO:0000256" key="3">
    <source>
        <dbReference type="SAM" id="Phobius"/>
    </source>
</evidence>
<feature type="transmembrane region" description="Helical" evidence="3">
    <location>
        <begin position="73"/>
        <end position="91"/>
    </location>
</feature>
<feature type="transmembrane region" description="Helical" evidence="3">
    <location>
        <begin position="21"/>
        <end position="40"/>
    </location>
</feature>
<evidence type="ECO:0000256" key="2">
    <source>
        <dbReference type="ARBA" id="ARBA00021534"/>
    </source>
</evidence>
<dbReference type="RefSeq" id="YP_009297971.1">
    <property type="nucleotide sequence ID" value="NC_031179.1"/>
</dbReference>
<dbReference type="PANTHER" id="PTHR33787">
    <property type="match status" value="1"/>
</dbReference>
<reference evidence="4" key="1">
    <citation type="journal article" date="2016" name="BMC Biol.">
        <title>Parallel evolution of highly conserved plastid genome architecture in red seaweeds and seed plants.</title>
        <authorList>
            <person name="Lee J."/>
            <person name="Cho C.H."/>
            <person name="Park S.I."/>
            <person name="Choi J.W."/>
            <person name="Song H.S."/>
            <person name="West J.A."/>
            <person name="Bhattacharya D."/>
            <person name="Yoon H.S."/>
        </authorList>
    </citation>
    <scope>NUCLEOTIDE SEQUENCE</scope>
</reference>
<dbReference type="GeneID" id="29074366"/>
<keyword evidence="4" id="KW-0934">Plastid</keyword>
<dbReference type="EMBL" id="KX284727">
    <property type="protein sequence ID" value="AOM67909.1"/>
    <property type="molecule type" value="Genomic_DNA"/>
</dbReference>
<accession>A0A1C9CHS2</accession>
<organism evidence="4">
    <name type="scientific">Plocamium cartilagineum</name>
    <name type="common">Red comb weed</name>
    <name type="synonym">Gelidium cartilagineum</name>
    <dbReference type="NCBI Taxonomy" id="31452"/>
    <lineage>
        <taxon>Eukaryota</taxon>
        <taxon>Rhodophyta</taxon>
        <taxon>Florideophyceae</taxon>
        <taxon>Rhodymeniophycidae</taxon>
        <taxon>Plocamiales</taxon>
        <taxon>Plocamiaceae</taxon>
        <taxon>Plocamium</taxon>
    </lineage>
</organism>
<evidence type="ECO:0000313" key="4">
    <source>
        <dbReference type="EMBL" id="AOM67909.1"/>
    </source>
</evidence>
<geneLocation type="plastid" evidence="4"/>
<dbReference type="PANTHER" id="PTHR33787:SF5">
    <property type="entry name" value="YCF20-LIKE PROTEIN"/>
    <property type="match status" value="1"/>
</dbReference>
<proteinExistence type="inferred from homology"/>
<comment type="similarity">
    <text evidence="1">Belongs to the ycf20 family.</text>
</comment>
<dbReference type="Pfam" id="PF04483">
    <property type="entry name" value="DUF565"/>
    <property type="match status" value="1"/>
</dbReference>
<keyword evidence="3" id="KW-1133">Transmembrane helix</keyword>
<keyword evidence="3" id="KW-0812">Transmembrane</keyword>
<sequence length="99" mass="11173">MLFIILPIKQFLYTRLNDISLQLTSLFLGFFISTILSTMPTQTGDWGIIGASIIVTFNELISKLIYKNKNTRIIILEIINSIKIGIIYGLFVDAFKLGS</sequence>